<gene>
    <name evidence="2" type="ORF">mMyoMyo1_012042</name>
</gene>
<organism evidence="2 3">
    <name type="scientific">Myotis myotis</name>
    <name type="common">Greater mouse-eared bat</name>
    <name type="synonym">Vespertilio myotis</name>
    <dbReference type="NCBI Taxonomy" id="51298"/>
    <lineage>
        <taxon>Eukaryota</taxon>
        <taxon>Metazoa</taxon>
        <taxon>Chordata</taxon>
        <taxon>Craniata</taxon>
        <taxon>Vertebrata</taxon>
        <taxon>Euteleostomi</taxon>
        <taxon>Mammalia</taxon>
        <taxon>Eutheria</taxon>
        <taxon>Laurasiatheria</taxon>
        <taxon>Chiroptera</taxon>
        <taxon>Yangochiroptera</taxon>
        <taxon>Vespertilionidae</taxon>
        <taxon>Myotis</taxon>
    </lineage>
</organism>
<evidence type="ECO:0000256" key="1">
    <source>
        <dbReference type="SAM" id="MobiDB-lite"/>
    </source>
</evidence>
<protein>
    <submittedName>
        <fullName evidence="2">Uncharacterized protein</fullName>
    </submittedName>
</protein>
<accession>A0A7J7WHH2</accession>
<reference evidence="2 3" key="1">
    <citation type="journal article" date="2020" name="Nature">
        <title>Six reference-quality genomes reveal evolution of bat adaptations.</title>
        <authorList>
            <person name="Jebb D."/>
            <person name="Huang Z."/>
            <person name="Pippel M."/>
            <person name="Hughes G.M."/>
            <person name="Lavrichenko K."/>
            <person name="Devanna P."/>
            <person name="Winkler S."/>
            <person name="Jermiin L.S."/>
            <person name="Skirmuntt E.C."/>
            <person name="Katzourakis A."/>
            <person name="Burkitt-Gray L."/>
            <person name="Ray D.A."/>
            <person name="Sullivan K.A.M."/>
            <person name="Roscito J.G."/>
            <person name="Kirilenko B.M."/>
            <person name="Davalos L.M."/>
            <person name="Corthals A.P."/>
            <person name="Power M.L."/>
            <person name="Jones G."/>
            <person name="Ransome R.D."/>
            <person name="Dechmann D.K.N."/>
            <person name="Locatelli A.G."/>
            <person name="Puechmaille S.J."/>
            <person name="Fedrigo O."/>
            <person name="Jarvis E.D."/>
            <person name="Hiller M."/>
            <person name="Vernes S.C."/>
            <person name="Myers E.W."/>
            <person name="Teeling E.C."/>
        </authorList>
    </citation>
    <scope>NUCLEOTIDE SEQUENCE [LARGE SCALE GENOMIC DNA]</scope>
    <source>
        <strain evidence="2">MMyoMyo1</strain>
        <tissue evidence="2">Flight muscle</tissue>
    </source>
</reference>
<dbReference type="EMBL" id="JABWUV010000008">
    <property type="protein sequence ID" value="KAF6336823.1"/>
    <property type="molecule type" value="Genomic_DNA"/>
</dbReference>
<evidence type="ECO:0000313" key="2">
    <source>
        <dbReference type="EMBL" id="KAF6336823.1"/>
    </source>
</evidence>
<keyword evidence="3" id="KW-1185">Reference proteome</keyword>
<dbReference type="Proteomes" id="UP000527355">
    <property type="component" value="Unassembled WGS sequence"/>
</dbReference>
<dbReference type="AlphaFoldDB" id="A0A7J7WHH2"/>
<feature type="region of interest" description="Disordered" evidence="1">
    <location>
        <begin position="73"/>
        <end position="112"/>
    </location>
</feature>
<evidence type="ECO:0000313" key="3">
    <source>
        <dbReference type="Proteomes" id="UP000527355"/>
    </source>
</evidence>
<proteinExistence type="predicted"/>
<sequence>MRLQWAQEQVSVHPPQPCLAPPTVAPWSLVHLQPHSRRCCSHMLMEPALLAPADGAEQLRLAQAVDASGGCCPNHPSGAGGGGKALRDDRGQQPPFTPADGAKQSGPTPGAGSGCERWLRCWQQMRASPALAAGVSARWDCGMREQRIFSNHQRLAPMTATGALLWSGVPTHLLYHPAAADTHYVLHSATCCQRLPCSAHAPWWSVHVIATGCSVFPPLGLFAY</sequence>
<name>A0A7J7WHH2_MYOMY</name>
<comment type="caution">
    <text evidence="2">The sequence shown here is derived from an EMBL/GenBank/DDBJ whole genome shotgun (WGS) entry which is preliminary data.</text>
</comment>